<gene>
    <name evidence="1" type="ORF">O181_102822</name>
</gene>
<accession>A0A9Q3PJV2</accession>
<feature type="non-terminal residue" evidence="1">
    <location>
        <position position="258"/>
    </location>
</feature>
<name>A0A9Q3PJV2_9BASI</name>
<sequence>MHRPNKQNLTKANLSHLWPCASPWHQCSSEASRTKGHQTEQCKRTKSSRTATSRYYLISQTTTSTIMNLLPFTNDSNSLVPSDCASADNQDLNPMGDDTPRLKKDELEVLQKLITQTKLQSWFSHFPKKFGFKNFQTLKEEEWKILMKLYLLLALVPRLSSHIPHRQETVKCPGNFLHKDLLLKTLIALLTLTNMLLKTSIHEEDLDKIERTKNIYCQTLCLGWSMIISKSNLHLTQDLPKFIKKLGPPRILAACAYV</sequence>
<dbReference type="AlphaFoldDB" id="A0A9Q3PJV2"/>
<evidence type="ECO:0000313" key="2">
    <source>
        <dbReference type="Proteomes" id="UP000765509"/>
    </source>
</evidence>
<proteinExistence type="predicted"/>
<dbReference type="Proteomes" id="UP000765509">
    <property type="component" value="Unassembled WGS sequence"/>
</dbReference>
<keyword evidence="2" id="KW-1185">Reference proteome</keyword>
<evidence type="ECO:0000313" key="1">
    <source>
        <dbReference type="EMBL" id="MBW0563107.1"/>
    </source>
</evidence>
<comment type="caution">
    <text evidence="1">The sequence shown here is derived from an EMBL/GenBank/DDBJ whole genome shotgun (WGS) entry which is preliminary data.</text>
</comment>
<protein>
    <submittedName>
        <fullName evidence="1">Uncharacterized protein</fullName>
    </submittedName>
</protein>
<reference evidence="1" key="1">
    <citation type="submission" date="2021-03" db="EMBL/GenBank/DDBJ databases">
        <title>Draft genome sequence of rust myrtle Austropuccinia psidii MF-1, a brazilian biotype.</title>
        <authorList>
            <person name="Quecine M.C."/>
            <person name="Pachon D.M.R."/>
            <person name="Bonatelli M.L."/>
            <person name="Correr F.H."/>
            <person name="Franceschini L.M."/>
            <person name="Leite T.F."/>
            <person name="Margarido G.R.A."/>
            <person name="Almeida C.A."/>
            <person name="Ferrarezi J.A."/>
            <person name="Labate C.A."/>
        </authorList>
    </citation>
    <scope>NUCLEOTIDE SEQUENCE</scope>
    <source>
        <strain evidence="1">MF-1</strain>
    </source>
</reference>
<organism evidence="1 2">
    <name type="scientific">Austropuccinia psidii MF-1</name>
    <dbReference type="NCBI Taxonomy" id="1389203"/>
    <lineage>
        <taxon>Eukaryota</taxon>
        <taxon>Fungi</taxon>
        <taxon>Dikarya</taxon>
        <taxon>Basidiomycota</taxon>
        <taxon>Pucciniomycotina</taxon>
        <taxon>Pucciniomycetes</taxon>
        <taxon>Pucciniales</taxon>
        <taxon>Sphaerophragmiaceae</taxon>
        <taxon>Austropuccinia</taxon>
    </lineage>
</organism>
<dbReference type="EMBL" id="AVOT02073726">
    <property type="protein sequence ID" value="MBW0563107.1"/>
    <property type="molecule type" value="Genomic_DNA"/>
</dbReference>
<dbReference type="OrthoDB" id="3247418at2759"/>